<dbReference type="AlphaFoldDB" id="A0A9P6CQ69"/>
<reference evidence="2" key="1">
    <citation type="submission" date="2020-11" db="EMBL/GenBank/DDBJ databases">
        <authorList>
            <consortium name="DOE Joint Genome Institute"/>
            <person name="Ahrendt S."/>
            <person name="Riley R."/>
            <person name="Andreopoulos W."/>
            <person name="Labutti K."/>
            <person name="Pangilinan J."/>
            <person name="Ruiz-Duenas F.J."/>
            <person name="Barrasa J.M."/>
            <person name="Sanchez-Garcia M."/>
            <person name="Camarero S."/>
            <person name="Miyauchi S."/>
            <person name="Serrano A."/>
            <person name="Linde D."/>
            <person name="Babiker R."/>
            <person name="Drula E."/>
            <person name="Ayuso-Fernandez I."/>
            <person name="Pacheco R."/>
            <person name="Padilla G."/>
            <person name="Ferreira P."/>
            <person name="Barriuso J."/>
            <person name="Kellner H."/>
            <person name="Castanera R."/>
            <person name="Alfaro M."/>
            <person name="Ramirez L."/>
            <person name="Pisabarro A.G."/>
            <person name="Kuo A."/>
            <person name="Tritt A."/>
            <person name="Lipzen A."/>
            <person name="He G."/>
            <person name="Yan M."/>
            <person name="Ng V."/>
            <person name="Cullen D."/>
            <person name="Martin F."/>
            <person name="Rosso M.-N."/>
            <person name="Henrissat B."/>
            <person name="Hibbett D."/>
            <person name="Martinez A.T."/>
            <person name="Grigoriev I.V."/>
        </authorList>
    </citation>
    <scope>NUCLEOTIDE SEQUENCE</scope>
    <source>
        <strain evidence="2">CBS 247.69</strain>
    </source>
</reference>
<dbReference type="Proteomes" id="UP000807353">
    <property type="component" value="Unassembled WGS sequence"/>
</dbReference>
<sequence>MCHQWKSLKSESEQTEFFSTHGVRWTELARLKYFDLVQYTIIDPMHNFLLGLAKTQWYTRWILSNSLRASTDKTPRELDLVHRFLRKFESPLWAGRLPLRVGEPAGGSLTADEYKFAVTGPWAIIIPIVWETFLYDAHKDFEAANTRYTVKMQKILIKDFSSRLKRKGPQKNPKSKKKDKTPSDPKGLPNPPKGPPKKPPQLPRMHPDEPLNFLRFSTCLKIFMGSSINNDTIPRLYGEEEMKPNHHWAVHIGDQLEDYGPVYNFWAFLTERLNKVLKNMNSNNWTNGELEVSMMREFNRSAKMESIVSYNYFT</sequence>
<dbReference type="OrthoDB" id="3239894at2759"/>
<evidence type="ECO:0000313" key="3">
    <source>
        <dbReference type="Proteomes" id="UP000807353"/>
    </source>
</evidence>
<proteinExistence type="predicted"/>
<feature type="region of interest" description="Disordered" evidence="1">
    <location>
        <begin position="163"/>
        <end position="207"/>
    </location>
</feature>
<organism evidence="2 3">
    <name type="scientific">Collybia nuda</name>
    <dbReference type="NCBI Taxonomy" id="64659"/>
    <lineage>
        <taxon>Eukaryota</taxon>
        <taxon>Fungi</taxon>
        <taxon>Dikarya</taxon>
        <taxon>Basidiomycota</taxon>
        <taxon>Agaricomycotina</taxon>
        <taxon>Agaricomycetes</taxon>
        <taxon>Agaricomycetidae</taxon>
        <taxon>Agaricales</taxon>
        <taxon>Tricholomatineae</taxon>
        <taxon>Clitocybaceae</taxon>
        <taxon>Collybia</taxon>
    </lineage>
</organism>
<feature type="compositionally biased region" description="Pro residues" evidence="1">
    <location>
        <begin position="188"/>
        <end position="202"/>
    </location>
</feature>
<feature type="compositionally biased region" description="Basic residues" evidence="1">
    <location>
        <begin position="163"/>
        <end position="179"/>
    </location>
</feature>
<name>A0A9P6CQ69_9AGAR</name>
<dbReference type="PANTHER" id="PTHR46579:SF1">
    <property type="entry name" value="F5_8 TYPE C DOMAIN-CONTAINING PROTEIN"/>
    <property type="match status" value="1"/>
</dbReference>
<dbReference type="EMBL" id="MU150233">
    <property type="protein sequence ID" value="KAF9468338.1"/>
    <property type="molecule type" value="Genomic_DNA"/>
</dbReference>
<evidence type="ECO:0000256" key="1">
    <source>
        <dbReference type="SAM" id="MobiDB-lite"/>
    </source>
</evidence>
<evidence type="ECO:0000313" key="2">
    <source>
        <dbReference type="EMBL" id="KAF9468338.1"/>
    </source>
</evidence>
<comment type="caution">
    <text evidence="2">The sequence shown here is derived from an EMBL/GenBank/DDBJ whole genome shotgun (WGS) entry which is preliminary data.</text>
</comment>
<protein>
    <submittedName>
        <fullName evidence="2">Uncharacterized protein</fullName>
    </submittedName>
</protein>
<keyword evidence="3" id="KW-1185">Reference proteome</keyword>
<dbReference type="PANTHER" id="PTHR46579">
    <property type="entry name" value="F5/8 TYPE C DOMAIN-CONTAINING PROTEIN-RELATED"/>
    <property type="match status" value="1"/>
</dbReference>
<gene>
    <name evidence="2" type="ORF">BDZ94DRAFT_1279853</name>
</gene>
<accession>A0A9P6CQ69</accession>